<protein>
    <submittedName>
        <fullName evidence="1">Uncharacterized protein</fullName>
    </submittedName>
</protein>
<gene>
    <name evidence="1" type="ORF">GCM10010307_68280</name>
</gene>
<dbReference type="Proteomes" id="UP001500151">
    <property type="component" value="Unassembled WGS sequence"/>
</dbReference>
<reference evidence="2" key="1">
    <citation type="journal article" date="2019" name="Int. J. Syst. Evol. Microbiol.">
        <title>The Global Catalogue of Microorganisms (GCM) 10K type strain sequencing project: providing services to taxonomists for standard genome sequencing and annotation.</title>
        <authorList>
            <consortium name="The Broad Institute Genomics Platform"/>
            <consortium name="The Broad Institute Genome Sequencing Center for Infectious Disease"/>
            <person name="Wu L."/>
            <person name="Ma J."/>
        </authorList>
    </citation>
    <scope>NUCLEOTIDE SEQUENCE [LARGE SCALE GENOMIC DNA]</scope>
    <source>
        <strain evidence="2">JCM 4524</strain>
    </source>
</reference>
<name>A0ABP6E2N3_9ACTN</name>
<comment type="caution">
    <text evidence="1">The sequence shown here is derived from an EMBL/GenBank/DDBJ whole genome shotgun (WGS) entry which is preliminary data.</text>
</comment>
<dbReference type="EMBL" id="BAAASJ010000106">
    <property type="protein sequence ID" value="GAA2655390.1"/>
    <property type="molecule type" value="Genomic_DNA"/>
</dbReference>
<evidence type="ECO:0000313" key="1">
    <source>
        <dbReference type="EMBL" id="GAA2655390.1"/>
    </source>
</evidence>
<accession>A0ABP6E2N3</accession>
<keyword evidence="2" id="KW-1185">Reference proteome</keyword>
<sequence>MRPVSSCGNQVILAAMNGDNARTALYRAVWDSRPVPGPSFGGRWAVGASRCTECIEDDEERFAAGKTPPEGRPRWFLPFAGAYYKFKDLIK</sequence>
<proteinExistence type="predicted"/>
<evidence type="ECO:0000313" key="2">
    <source>
        <dbReference type="Proteomes" id="UP001500151"/>
    </source>
</evidence>
<organism evidence="1 2">
    <name type="scientific">Streptomyces vastus</name>
    <dbReference type="NCBI Taxonomy" id="285451"/>
    <lineage>
        <taxon>Bacteria</taxon>
        <taxon>Bacillati</taxon>
        <taxon>Actinomycetota</taxon>
        <taxon>Actinomycetes</taxon>
        <taxon>Kitasatosporales</taxon>
        <taxon>Streptomycetaceae</taxon>
        <taxon>Streptomyces</taxon>
    </lineage>
</organism>